<gene>
    <name evidence="9" type="ORF">P43SY_003118</name>
</gene>
<evidence type="ECO:0000256" key="4">
    <source>
        <dbReference type="ARBA" id="ARBA00022737"/>
    </source>
</evidence>
<dbReference type="Pfam" id="PF06565">
    <property type="entry name" value="DM10_dom"/>
    <property type="match status" value="3"/>
</dbReference>
<dbReference type="AlphaFoldDB" id="A0AAD5LSV5"/>
<feature type="compositionally biased region" description="Basic and acidic residues" evidence="7">
    <location>
        <begin position="492"/>
        <end position="514"/>
    </location>
</feature>
<name>A0AAD5LSV5_PYTIN</name>
<evidence type="ECO:0000256" key="1">
    <source>
        <dbReference type="ARBA" id="ARBA00004138"/>
    </source>
</evidence>
<organism evidence="9 10">
    <name type="scientific">Pythium insidiosum</name>
    <name type="common">Pythiosis disease agent</name>
    <dbReference type="NCBI Taxonomy" id="114742"/>
    <lineage>
        <taxon>Eukaryota</taxon>
        <taxon>Sar</taxon>
        <taxon>Stramenopiles</taxon>
        <taxon>Oomycota</taxon>
        <taxon>Peronosporomycetes</taxon>
        <taxon>Pythiales</taxon>
        <taxon>Pythiaceae</taxon>
        <taxon>Pythium</taxon>
    </lineage>
</organism>
<keyword evidence="3" id="KW-0963">Cytoplasm</keyword>
<reference evidence="9" key="1">
    <citation type="submission" date="2021-12" db="EMBL/GenBank/DDBJ databases">
        <title>Prjna785345.</title>
        <authorList>
            <person name="Rujirawat T."/>
            <person name="Krajaejun T."/>
        </authorList>
    </citation>
    <scope>NUCLEOTIDE SEQUENCE</scope>
    <source>
        <strain evidence="9">Pi057C3</strain>
    </source>
</reference>
<dbReference type="InterPro" id="IPR011992">
    <property type="entry name" value="EF-hand-dom_pair"/>
</dbReference>
<dbReference type="GO" id="GO:0005929">
    <property type="term" value="C:cilium"/>
    <property type="evidence" value="ECO:0007669"/>
    <property type="project" value="UniProtKB-SubCell"/>
</dbReference>
<comment type="caution">
    <text evidence="9">The sequence shown here is derived from an EMBL/GenBank/DDBJ whole genome shotgun (WGS) entry which is preliminary data.</text>
</comment>
<evidence type="ECO:0000259" key="8">
    <source>
        <dbReference type="PROSITE" id="PS51336"/>
    </source>
</evidence>
<dbReference type="PROSITE" id="PS51336">
    <property type="entry name" value="DM10"/>
    <property type="match status" value="3"/>
</dbReference>
<evidence type="ECO:0000256" key="5">
    <source>
        <dbReference type="ARBA" id="ARBA00023212"/>
    </source>
</evidence>
<dbReference type="GO" id="GO:0005856">
    <property type="term" value="C:cytoskeleton"/>
    <property type="evidence" value="ECO:0007669"/>
    <property type="project" value="UniProtKB-SubCell"/>
</dbReference>
<sequence length="890" mass="98027">MRASSASASASASAALVVPKLPGWGSAHRLLLGRSDFRKPQLLQQLANGHVPAVAAAAAADTSAWTGVVSSPAHDAAAPTEKKKTKLKSVESSKYRADPTQPAWIACDRLVLRFFGFFEDGGAVRRVVLLFYLSDRSLAISEPRVANSGLAQGEFLRRSAAVRKPSGERFGPEDFSVGGRVQLLGRSFQLVDCDAATREFYREALGSPQAEPRRYPDDDAASPADELEALRRRLAARAAVASAESKAEAVRKFHAHSQQVLRFFVSWRDPHPLYPETRRYVLHMYLSDDTLEVVEPKPERDGRGHFAVLLSRRKMPKAGGASTTAAARWLEPRDLRCGDVVELAARRFLLEDCDAFTRDYYLETHGVTQERFDGPAPPSERTRGKRQPRKWQLFRPHDPAPVTSGVLGGGSSSSNNDGDRTADHGGGHTPQAFLARESLDGKQLRFRARFQGLPPGDANASREFVLTFFLEDDTLAVFEPRVKNSGVTGGRFLDRGRFRKPPSDSKSKSKREGDGDGDSFYRAGDLYVGAVVAFAFAPHQRLELLEADRQTLALCESMPERFPFSDAGAVLRLVTTRLLQRRPAPQLRRECRAMDAARAGSLSPEQLQRLLPRLGVAPGQLNAQQMITLCRRFELNDDRDDRESPPRFGYDDFCDAVASTLAAATPTTELLARLRRCASLRRVLREMAPASRLVAPEDVAAACAAFHVQLRDCDRAELLARFGSRALVDRDRLCDAVFELGPLGSEKTDLGHSERHSLRQSADNEEDDDRDQDSEEDLSSSLAGDDGADAGGSVDLASDAGDDRRQGSPRVVALMQRVFGSRKYQLRRALRARDRDATGKLREDEFMAALLAVEPALSDGDTYLLADSFFPTNNSVVDYATLLEQAFRET</sequence>
<evidence type="ECO:0000256" key="2">
    <source>
        <dbReference type="ARBA" id="ARBA00004245"/>
    </source>
</evidence>
<feature type="compositionally biased region" description="Acidic residues" evidence="7">
    <location>
        <begin position="763"/>
        <end position="778"/>
    </location>
</feature>
<keyword evidence="6" id="KW-0966">Cell projection</keyword>
<feature type="region of interest" description="Disordered" evidence="7">
    <location>
        <begin position="369"/>
        <end position="431"/>
    </location>
</feature>
<keyword evidence="5" id="KW-0206">Cytoskeleton</keyword>
<dbReference type="Gene3D" id="2.30.29.170">
    <property type="match status" value="3"/>
</dbReference>
<dbReference type="SMART" id="SM00676">
    <property type="entry name" value="DM10"/>
    <property type="match status" value="3"/>
</dbReference>
<feature type="compositionally biased region" description="Basic and acidic residues" evidence="7">
    <location>
        <begin position="746"/>
        <end position="757"/>
    </location>
</feature>
<evidence type="ECO:0000313" key="10">
    <source>
        <dbReference type="Proteomes" id="UP001209570"/>
    </source>
</evidence>
<feature type="compositionally biased region" description="Basic and acidic residues" evidence="7">
    <location>
        <begin position="417"/>
        <end position="426"/>
    </location>
</feature>
<feature type="domain" description="DM10" evidence="8">
    <location>
        <begin position="108"/>
        <end position="205"/>
    </location>
</feature>
<feature type="domain" description="DM10" evidence="8">
    <location>
        <begin position="257"/>
        <end position="365"/>
    </location>
</feature>
<evidence type="ECO:0000256" key="7">
    <source>
        <dbReference type="SAM" id="MobiDB-lite"/>
    </source>
</evidence>
<dbReference type="SUPFAM" id="SSF47473">
    <property type="entry name" value="EF-hand"/>
    <property type="match status" value="1"/>
</dbReference>
<evidence type="ECO:0000256" key="3">
    <source>
        <dbReference type="ARBA" id="ARBA00022490"/>
    </source>
</evidence>
<dbReference type="PANTHER" id="PTHR12086">
    <property type="entry name" value="EF-HAND DOMAIN C-TERMINAL CONTAINING PROTEIN"/>
    <property type="match status" value="1"/>
</dbReference>
<keyword evidence="10" id="KW-1185">Reference proteome</keyword>
<dbReference type="InterPro" id="IPR040193">
    <property type="entry name" value="EFHC1/EFHC2/EFHB"/>
</dbReference>
<feature type="region of interest" description="Disordered" evidence="7">
    <location>
        <begin position="745"/>
        <end position="807"/>
    </location>
</feature>
<feature type="compositionally biased region" description="Low complexity" evidence="7">
    <location>
        <begin position="779"/>
        <end position="799"/>
    </location>
</feature>
<proteinExistence type="predicted"/>
<protein>
    <recommendedName>
        <fullName evidence="8">DM10 domain-containing protein</fullName>
    </recommendedName>
</protein>
<feature type="domain" description="DM10" evidence="8">
    <location>
        <begin position="440"/>
        <end position="559"/>
    </location>
</feature>
<comment type="subcellular location">
    <subcellularLocation>
        <location evidence="1">Cell projection</location>
        <location evidence="1">Cilium</location>
    </subcellularLocation>
    <subcellularLocation>
        <location evidence="2">Cytoplasm</location>
        <location evidence="2">Cytoskeleton</location>
    </subcellularLocation>
</comment>
<dbReference type="EMBL" id="JAKCXM010000012">
    <property type="protein sequence ID" value="KAJ0408392.1"/>
    <property type="molecule type" value="Genomic_DNA"/>
</dbReference>
<dbReference type="Gene3D" id="1.10.238.10">
    <property type="entry name" value="EF-hand"/>
    <property type="match status" value="1"/>
</dbReference>
<feature type="region of interest" description="Disordered" evidence="7">
    <location>
        <begin position="489"/>
        <end position="516"/>
    </location>
</feature>
<evidence type="ECO:0000313" key="9">
    <source>
        <dbReference type="EMBL" id="KAJ0408392.1"/>
    </source>
</evidence>
<dbReference type="Proteomes" id="UP001209570">
    <property type="component" value="Unassembled WGS sequence"/>
</dbReference>
<keyword evidence="4" id="KW-0677">Repeat</keyword>
<accession>A0AAD5LSV5</accession>
<evidence type="ECO:0000256" key="6">
    <source>
        <dbReference type="ARBA" id="ARBA00023273"/>
    </source>
</evidence>
<dbReference type="InterPro" id="IPR006602">
    <property type="entry name" value="DM10_dom"/>
</dbReference>